<protein>
    <submittedName>
        <fullName evidence="1">Uncharacterized protein</fullName>
    </submittedName>
</protein>
<reference evidence="1 2" key="1">
    <citation type="journal article" date="2016" name="Nat. Commun.">
        <title>Thousands of microbial genomes shed light on interconnected biogeochemical processes in an aquifer system.</title>
        <authorList>
            <person name="Anantharaman K."/>
            <person name="Brown C.T."/>
            <person name="Hug L.A."/>
            <person name="Sharon I."/>
            <person name="Castelle C.J."/>
            <person name="Probst A.J."/>
            <person name="Thomas B.C."/>
            <person name="Singh A."/>
            <person name="Wilkins M.J."/>
            <person name="Karaoz U."/>
            <person name="Brodie E.L."/>
            <person name="Williams K.H."/>
            <person name="Hubbard S.S."/>
            <person name="Banfield J.F."/>
        </authorList>
    </citation>
    <scope>NUCLEOTIDE SEQUENCE [LARGE SCALE GENOMIC DNA]</scope>
</reference>
<sequence length="228" mass="26270">MPHREPEKTYDILAQAGRLSSPNPLGFVLRGWMQQLGVRWLPRPQQIHLLAERENIPVPHATLRYVVNTHFRDLQKINSAAFANMETENALLMLESRPSLFVGRRPRPFFKLVNQVYKFSTLELIREVVNASKQKGINVRQLDADYKELLKRIIETHGVPWGRTYALVGGYTLDLLVDYLTSNRMGSISKKDKDFFWVLAQVAGREIQLGETISSPSVLQSFYPEENY</sequence>
<comment type="caution">
    <text evidence="1">The sequence shown here is derived from an EMBL/GenBank/DDBJ whole genome shotgun (WGS) entry which is preliminary data.</text>
</comment>
<dbReference type="AlphaFoldDB" id="A0A1F7GLG4"/>
<proteinExistence type="predicted"/>
<dbReference type="EMBL" id="MFZI01000042">
    <property type="protein sequence ID" value="OGK19808.1"/>
    <property type="molecule type" value="Genomic_DNA"/>
</dbReference>
<dbReference type="Proteomes" id="UP000177026">
    <property type="component" value="Unassembled WGS sequence"/>
</dbReference>
<name>A0A1F7GLG4_9BACT</name>
<organism evidence="1 2">
    <name type="scientific">Candidatus Roizmanbacteria bacterium RIFCSPHIGHO2_01_FULL_39_8</name>
    <dbReference type="NCBI Taxonomy" id="1802033"/>
    <lineage>
        <taxon>Bacteria</taxon>
        <taxon>Candidatus Roizmaniibacteriota</taxon>
    </lineage>
</organism>
<accession>A0A1F7GLG4</accession>
<gene>
    <name evidence="1" type="ORF">A2866_03675</name>
</gene>
<evidence type="ECO:0000313" key="2">
    <source>
        <dbReference type="Proteomes" id="UP000177026"/>
    </source>
</evidence>
<evidence type="ECO:0000313" key="1">
    <source>
        <dbReference type="EMBL" id="OGK19808.1"/>
    </source>
</evidence>